<dbReference type="Pfam" id="PF07589">
    <property type="entry name" value="PEP-CTERM"/>
    <property type="match status" value="1"/>
</dbReference>
<feature type="chain" id="PRO_5006631574" description="Ice-binding protein C-terminal domain-containing protein" evidence="2">
    <location>
        <begin position="22"/>
        <end position="233"/>
    </location>
</feature>
<feature type="signal peptide" evidence="2">
    <location>
        <begin position="1"/>
        <end position="21"/>
    </location>
</feature>
<dbReference type="HOGENOM" id="CLU_1188054_0_0_0"/>
<feature type="domain" description="Ice-binding protein C-terminal" evidence="3">
    <location>
        <begin position="207"/>
        <end position="230"/>
    </location>
</feature>
<gene>
    <name evidence="4" type="ORF">U14_04185</name>
</gene>
<sequence>MRKLFSFLLSFLLVVMIGSYAEALTFTFSDQDYLGGASWGTMDITVMNASTLQVWYSATSAPTIPAGSQVTGFGFTFNPEATLPNAVGNPADGKFSNDLNDLDWIKLENLNAIPNPANGDEFNPEIKKFDYVFGVTEGQANTINPPGIFAGQSDVFELTFSGLDLTSIDLSMFVSLTGIRLQSLPSNINGGSLFLVGKPDDDTPLSQVPEPGTLLLLGAGLIGLLGFGRKLRK</sequence>
<feature type="transmembrane region" description="Helical" evidence="1">
    <location>
        <begin position="211"/>
        <end position="228"/>
    </location>
</feature>
<dbReference type="Proteomes" id="UP000030700">
    <property type="component" value="Unassembled WGS sequence"/>
</dbReference>
<keyword evidence="1" id="KW-0812">Transmembrane</keyword>
<accession>A0A0S6W3H6</accession>
<evidence type="ECO:0000313" key="4">
    <source>
        <dbReference type="EMBL" id="GAK52927.1"/>
    </source>
</evidence>
<keyword evidence="1" id="KW-0472">Membrane</keyword>
<evidence type="ECO:0000259" key="3">
    <source>
        <dbReference type="Pfam" id="PF07589"/>
    </source>
</evidence>
<dbReference type="EMBL" id="DF820459">
    <property type="protein sequence ID" value="GAK52927.1"/>
    <property type="molecule type" value="Genomic_DNA"/>
</dbReference>
<evidence type="ECO:0000313" key="5">
    <source>
        <dbReference type="Proteomes" id="UP000030700"/>
    </source>
</evidence>
<keyword evidence="5" id="KW-1185">Reference proteome</keyword>
<keyword evidence="2" id="KW-0732">Signal</keyword>
<evidence type="ECO:0000256" key="1">
    <source>
        <dbReference type="SAM" id="Phobius"/>
    </source>
</evidence>
<dbReference type="InterPro" id="IPR013424">
    <property type="entry name" value="Ice-binding_C"/>
</dbReference>
<keyword evidence="1" id="KW-1133">Transmembrane helix</keyword>
<protein>
    <recommendedName>
        <fullName evidence="3">Ice-binding protein C-terminal domain-containing protein</fullName>
    </recommendedName>
</protein>
<dbReference type="AlphaFoldDB" id="A0A0S6W3H6"/>
<proteinExistence type="predicted"/>
<dbReference type="NCBIfam" id="TIGR02595">
    <property type="entry name" value="PEP_CTERM"/>
    <property type="match status" value="1"/>
</dbReference>
<organism evidence="4">
    <name type="scientific">Candidatus Moduliflexus flocculans</name>
    <dbReference type="NCBI Taxonomy" id="1499966"/>
    <lineage>
        <taxon>Bacteria</taxon>
        <taxon>Candidatus Moduliflexota</taxon>
        <taxon>Candidatus Moduliflexia</taxon>
        <taxon>Candidatus Moduliflexales</taxon>
        <taxon>Candidatus Moduliflexaceae</taxon>
    </lineage>
</organism>
<name>A0A0S6W3H6_9BACT</name>
<reference evidence="4" key="1">
    <citation type="journal article" date="2015" name="PeerJ">
        <title>First genomic representation of candidate bacterial phylum KSB3 points to enhanced environmental sensing as a trigger of wastewater bulking.</title>
        <authorList>
            <person name="Sekiguchi Y."/>
            <person name="Ohashi A."/>
            <person name="Parks D.H."/>
            <person name="Yamauchi T."/>
            <person name="Tyson G.W."/>
            <person name="Hugenholtz P."/>
        </authorList>
    </citation>
    <scope>NUCLEOTIDE SEQUENCE [LARGE SCALE GENOMIC DNA]</scope>
</reference>
<evidence type="ECO:0000256" key="2">
    <source>
        <dbReference type="SAM" id="SignalP"/>
    </source>
</evidence>